<dbReference type="PROSITE" id="PS51257">
    <property type="entry name" value="PROKAR_LIPOPROTEIN"/>
    <property type="match status" value="1"/>
</dbReference>
<gene>
    <name evidence="2" type="ORF">EF096_17410</name>
</gene>
<accession>A0ABX9XDY6</accession>
<evidence type="ECO:0000313" key="2">
    <source>
        <dbReference type="EMBL" id="ROZ81571.1"/>
    </source>
</evidence>
<sequence length="212" mass="22712">MKSLAVVSLLACSLVGCDAAPENTTQITQPLGQCTKDTDCKGNRICETGQCTNPSPEPQRLEPLGNPVQIVDLAPAAPSISYEALLTTSDSGGPFSIEHMDMGTALTYQSRAGVMNLMEYVVDDPESTGYVSIEKVYSFGPNNYVLVVSTGEMGRSCEANTYAFSFDSKQEYVDGKTNIDGCSETVETFAEGNKLSIRKDGETTIVYNGVVK</sequence>
<keyword evidence="3" id="KW-1185">Reference proteome</keyword>
<feature type="chain" id="PRO_5046799107" description="Lipoprotein" evidence="1">
    <location>
        <begin position="20"/>
        <end position="212"/>
    </location>
</feature>
<reference evidence="2 3" key="1">
    <citation type="submission" date="2018-11" db="EMBL/GenBank/DDBJ databases">
        <authorList>
            <person name="Jang G.I."/>
            <person name="Hwang C.Y."/>
        </authorList>
    </citation>
    <scope>NUCLEOTIDE SEQUENCE [LARGE SCALE GENOMIC DNA]</scope>
    <source>
        <strain evidence="2 3">SSM26</strain>
    </source>
</reference>
<keyword evidence="1" id="KW-0732">Signal</keyword>
<dbReference type="Proteomes" id="UP000275199">
    <property type="component" value="Unassembled WGS sequence"/>
</dbReference>
<name>A0ABX9XDY6_9PSED</name>
<dbReference type="EMBL" id="RKKU01000029">
    <property type="protein sequence ID" value="ROZ81571.1"/>
    <property type="molecule type" value="Genomic_DNA"/>
</dbReference>
<proteinExistence type="predicted"/>
<dbReference type="RefSeq" id="WP_123891039.1">
    <property type="nucleotide sequence ID" value="NZ_RKKU01000029.1"/>
</dbReference>
<comment type="caution">
    <text evidence="2">The sequence shown here is derived from an EMBL/GenBank/DDBJ whole genome shotgun (WGS) entry which is preliminary data.</text>
</comment>
<evidence type="ECO:0000256" key="1">
    <source>
        <dbReference type="SAM" id="SignalP"/>
    </source>
</evidence>
<evidence type="ECO:0008006" key="4">
    <source>
        <dbReference type="Google" id="ProtNLM"/>
    </source>
</evidence>
<evidence type="ECO:0000313" key="3">
    <source>
        <dbReference type="Proteomes" id="UP000275199"/>
    </source>
</evidence>
<protein>
    <recommendedName>
        <fullName evidence="4">Lipoprotein</fullName>
    </recommendedName>
</protein>
<organism evidence="2 3">
    <name type="scientific">Pseudomonas neustonica</name>
    <dbReference type="NCBI Taxonomy" id="2487346"/>
    <lineage>
        <taxon>Bacteria</taxon>
        <taxon>Pseudomonadati</taxon>
        <taxon>Pseudomonadota</taxon>
        <taxon>Gammaproteobacteria</taxon>
        <taxon>Pseudomonadales</taxon>
        <taxon>Pseudomonadaceae</taxon>
        <taxon>Pseudomonas</taxon>
    </lineage>
</organism>
<feature type="signal peptide" evidence="1">
    <location>
        <begin position="1"/>
        <end position="19"/>
    </location>
</feature>